<dbReference type="SUPFAM" id="SSF48371">
    <property type="entry name" value="ARM repeat"/>
    <property type="match status" value="1"/>
</dbReference>
<dbReference type="PANTHER" id="PTHR34070:SF1">
    <property type="entry name" value="DNA ALKYLATION REPAIR PROTEIN"/>
    <property type="match status" value="1"/>
</dbReference>
<dbReference type="EMBL" id="LFWZ01000020">
    <property type="protein sequence ID" value="KON30815.1"/>
    <property type="molecule type" value="Genomic_DNA"/>
</dbReference>
<name>A0A0M0BR05_9ARCH</name>
<sequence>MSGAIVDEIRADILRRARRENVPRIKRFFKEAVEVRGLMSPQIEEVAKLAYPMVREDLNLALEVAGRLVASGVLEEASVGIRLLGRMTGRFTPELFDVFDGWVDRLTNWATTDGLCTSLISETVTLDPELAGRLLLWTGSEGRWRRRAAAVSLVPLVRKGLMLDEAFAVAERLMTDGDEMVQKGVGWLLKEAAKGHPHEVRGFLLRWRAEAPALVLRYASEKLPGEMKVLKTR</sequence>
<dbReference type="Pfam" id="PF08713">
    <property type="entry name" value="DNA_alkylation"/>
    <property type="match status" value="1"/>
</dbReference>
<reference evidence="1 2" key="1">
    <citation type="submission" date="2015-06" db="EMBL/GenBank/DDBJ databases">
        <title>New insights into the roles of widespread benthic archaea in carbon and nitrogen cycling.</title>
        <authorList>
            <person name="Lazar C.S."/>
            <person name="Baker B.J."/>
            <person name="Seitz K.W."/>
            <person name="Hyde A.S."/>
            <person name="Dick G.J."/>
            <person name="Hinrichs K.-U."/>
            <person name="Teske A.P."/>
        </authorList>
    </citation>
    <scope>NUCLEOTIDE SEQUENCE [LARGE SCALE GENOMIC DNA]</scope>
    <source>
        <strain evidence="1">DG-45</strain>
    </source>
</reference>
<dbReference type="PANTHER" id="PTHR34070">
    <property type="entry name" value="ARMADILLO-TYPE FOLD"/>
    <property type="match status" value="1"/>
</dbReference>
<evidence type="ECO:0008006" key="3">
    <source>
        <dbReference type="Google" id="ProtNLM"/>
    </source>
</evidence>
<dbReference type="Proteomes" id="UP000037210">
    <property type="component" value="Unassembled WGS sequence"/>
</dbReference>
<dbReference type="Gene3D" id="1.25.10.90">
    <property type="match status" value="1"/>
</dbReference>
<dbReference type="CDD" id="cd06561">
    <property type="entry name" value="AlkD_like"/>
    <property type="match status" value="1"/>
</dbReference>
<dbReference type="InterPro" id="IPR016024">
    <property type="entry name" value="ARM-type_fold"/>
</dbReference>
<evidence type="ECO:0000313" key="1">
    <source>
        <dbReference type="EMBL" id="KON30815.1"/>
    </source>
</evidence>
<accession>A0A0M0BR05</accession>
<gene>
    <name evidence="1" type="ORF">AC482_02930</name>
</gene>
<comment type="caution">
    <text evidence="1">The sequence shown here is derived from an EMBL/GenBank/DDBJ whole genome shotgun (WGS) entry which is preliminary data.</text>
</comment>
<dbReference type="AlphaFoldDB" id="A0A0M0BR05"/>
<evidence type="ECO:0000313" key="2">
    <source>
        <dbReference type="Proteomes" id="UP000037210"/>
    </source>
</evidence>
<dbReference type="InterPro" id="IPR014825">
    <property type="entry name" value="DNA_alkylation"/>
</dbReference>
<proteinExistence type="predicted"/>
<organism evidence="1 2">
    <name type="scientific">miscellaneous Crenarchaeota group-15 archaeon DG-45</name>
    <dbReference type="NCBI Taxonomy" id="1685127"/>
    <lineage>
        <taxon>Archaea</taxon>
        <taxon>Candidatus Bathyarchaeota</taxon>
        <taxon>MCG-15</taxon>
    </lineage>
</organism>
<protein>
    <recommendedName>
        <fullName evidence="3">DNA alkylation repair protein</fullName>
    </recommendedName>
</protein>